<protein>
    <recommendedName>
        <fullName evidence="8">Peptidase S1 domain-containing protein</fullName>
    </recommendedName>
</protein>
<dbReference type="PROSITE" id="PS50240">
    <property type="entry name" value="TRYPSIN_DOM"/>
    <property type="match status" value="1"/>
</dbReference>
<dbReference type="Gene3D" id="2.40.10.10">
    <property type="entry name" value="Trypsin-like serine proteases"/>
    <property type="match status" value="2"/>
</dbReference>
<dbReference type="InterPro" id="IPR009003">
    <property type="entry name" value="Peptidase_S1_PA"/>
</dbReference>
<dbReference type="PROSITE" id="PS00135">
    <property type="entry name" value="TRYPSIN_SER"/>
    <property type="match status" value="1"/>
</dbReference>
<keyword evidence="2 6" id="KW-0645">Protease</keyword>
<comment type="caution">
    <text evidence="9">The sequence shown here is derived from an EMBL/GenBank/DDBJ whole genome shotgun (WGS) entry which is preliminary data.</text>
</comment>
<comment type="similarity">
    <text evidence="1">Belongs to the peptidase S1 family.</text>
</comment>
<evidence type="ECO:0000256" key="2">
    <source>
        <dbReference type="ARBA" id="ARBA00022670"/>
    </source>
</evidence>
<dbReference type="GO" id="GO:0004252">
    <property type="term" value="F:serine-type endopeptidase activity"/>
    <property type="evidence" value="ECO:0007669"/>
    <property type="project" value="InterPro"/>
</dbReference>
<evidence type="ECO:0000256" key="1">
    <source>
        <dbReference type="ARBA" id="ARBA00007664"/>
    </source>
</evidence>
<dbReference type="InterPro" id="IPR018114">
    <property type="entry name" value="TRYPSIN_HIS"/>
</dbReference>
<dbReference type="SMART" id="SM00020">
    <property type="entry name" value="Tryp_SPc"/>
    <property type="match status" value="1"/>
</dbReference>
<dbReference type="AlphaFoldDB" id="A0A834IHK0"/>
<dbReference type="OrthoDB" id="10059102at2759"/>
<dbReference type="SUPFAM" id="SSF50494">
    <property type="entry name" value="Trypsin-like serine proteases"/>
    <property type="match status" value="1"/>
</dbReference>
<dbReference type="GO" id="GO:0006508">
    <property type="term" value="P:proteolysis"/>
    <property type="evidence" value="ECO:0007669"/>
    <property type="project" value="UniProtKB-KW"/>
</dbReference>
<feature type="chain" id="PRO_5032932621" description="Peptidase S1 domain-containing protein" evidence="7">
    <location>
        <begin position="17"/>
        <end position="268"/>
    </location>
</feature>
<dbReference type="PRINTS" id="PR00722">
    <property type="entry name" value="CHYMOTRYPSIN"/>
</dbReference>
<dbReference type="InterPro" id="IPR050430">
    <property type="entry name" value="Peptidase_S1"/>
</dbReference>
<evidence type="ECO:0000256" key="7">
    <source>
        <dbReference type="SAM" id="SignalP"/>
    </source>
</evidence>
<proteinExistence type="inferred from homology"/>
<evidence type="ECO:0000313" key="9">
    <source>
        <dbReference type="EMBL" id="KAF7280899.1"/>
    </source>
</evidence>
<dbReference type="Pfam" id="PF00089">
    <property type="entry name" value="Trypsin"/>
    <property type="match status" value="1"/>
</dbReference>
<keyword evidence="5" id="KW-1015">Disulfide bond</keyword>
<evidence type="ECO:0000256" key="5">
    <source>
        <dbReference type="ARBA" id="ARBA00023157"/>
    </source>
</evidence>
<keyword evidence="10" id="KW-1185">Reference proteome</keyword>
<keyword evidence="4 6" id="KW-0720">Serine protease</keyword>
<dbReference type="PROSITE" id="PS00134">
    <property type="entry name" value="TRYPSIN_HIS"/>
    <property type="match status" value="1"/>
</dbReference>
<evidence type="ECO:0000313" key="10">
    <source>
        <dbReference type="Proteomes" id="UP000625711"/>
    </source>
</evidence>
<dbReference type="InterPro" id="IPR001254">
    <property type="entry name" value="Trypsin_dom"/>
</dbReference>
<dbReference type="Proteomes" id="UP000625711">
    <property type="component" value="Unassembled WGS sequence"/>
</dbReference>
<evidence type="ECO:0000256" key="6">
    <source>
        <dbReference type="RuleBase" id="RU363034"/>
    </source>
</evidence>
<reference evidence="9" key="1">
    <citation type="submission" date="2020-08" db="EMBL/GenBank/DDBJ databases">
        <title>Genome sequencing and assembly of the red palm weevil Rhynchophorus ferrugineus.</title>
        <authorList>
            <person name="Dias G.B."/>
            <person name="Bergman C.M."/>
            <person name="Manee M."/>
        </authorList>
    </citation>
    <scope>NUCLEOTIDE SEQUENCE</scope>
    <source>
        <strain evidence="9">AA-2017</strain>
        <tissue evidence="9">Whole larva</tissue>
    </source>
</reference>
<dbReference type="PANTHER" id="PTHR24276:SF91">
    <property type="entry name" value="AT26814P-RELATED"/>
    <property type="match status" value="1"/>
</dbReference>
<keyword evidence="3 6" id="KW-0378">Hydrolase</keyword>
<gene>
    <name evidence="9" type="ORF">GWI33_005365</name>
</gene>
<feature type="domain" description="Peptidase S1" evidence="8">
    <location>
        <begin position="39"/>
        <end position="267"/>
    </location>
</feature>
<dbReference type="InterPro" id="IPR001314">
    <property type="entry name" value="Peptidase_S1A"/>
</dbReference>
<evidence type="ECO:0000256" key="3">
    <source>
        <dbReference type="ARBA" id="ARBA00022801"/>
    </source>
</evidence>
<dbReference type="FunFam" id="2.40.10.10:FF:000034">
    <property type="entry name" value="Eupolytin"/>
    <property type="match status" value="1"/>
</dbReference>
<dbReference type="InterPro" id="IPR033116">
    <property type="entry name" value="TRYPSIN_SER"/>
</dbReference>
<evidence type="ECO:0000259" key="8">
    <source>
        <dbReference type="PROSITE" id="PS50240"/>
    </source>
</evidence>
<feature type="signal peptide" evidence="7">
    <location>
        <begin position="1"/>
        <end position="16"/>
    </location>
</feature>
<dbReference type="EMBL" id="JAACXV010000269">
    <property type="protein sequence ID" value="KAF7280899.1"/>
    <property type="molecule type" value="Genomic_DNA"/>
</dbReference>
<organism evidence="9 10">
    <name type="scientific">Rhynchophorus ferrugineus</name>
    <name type="common">Red palm weevil</name>
    <name type="synonym">Curculio ferrugineus</name>
    <dbReference type="NCBI Taxonomy" id="354439"/>
    <lineage>
        <taxon>Eukaryota</taxon>
        <taxon>Metazoa</taxon>
        <taxon>Ecdysozoa</taxon>
        <taxon>Arthropoda</taxon>
        <taxon>Hexapoda</taxon>
        <taxon>Insecta</taxon>
        <taxon>Pterygota</taxon>
        <taxon>Neoptera</taxon>
        <taxon>Endopterygota</taxon>
        <taxon>Coleoptera</taxon>
        <taxon>Polyphaga</taxon>
        <taxon>Cucujiformia</taxon>
        <taxon>Curculionidae</taxon>
        <taxon>Dryophthorinae</taxon>
        <taxon>Rhynchophorus</taxon>
    </lineage>
</organism>
<evidence type="ECO:0000256" key="4">
    <source>
        <dbReference type="ARBA" id="ARBA00022825"/>
    </source>
</evidence>
<name>A0A834IHK0_RHYFE</name>
<accession>A0A834IHK0</accession>
<dbReference type="PANTHER" id="PTHR24276">
    <property type="entry name" value="POLYSERASE-RELATED"/>
    <property type="match status" value="1"/>
</dbReference>
<sequence length="268" mass="27869">MKIILVLGACVALCFAAPGGSKRDVEEYVRYQPKLDGRIVGGVLANISDLPYQVALLKRGVLYCGGSIIAARTILTAAHCVAFSYITVISQLSIRAGSNRNDTGGSVIQANGRVIHSQYNDCPNCTPVYDIAAVFLKADAVGAGGVASIIPLASTVPAVGTLGVVSGWGYIRQGGPGSFMLRRVDVPIMLRADCSSAYNRAFDSTTVCAGYVLGRKDACQGDSGGPFVIDGELVGIVSWGIGCARAGYPGVYTSVPGLRTWITNNVGV</sequence>
<keyword evidence="7" id="KW-0732">Signal</keyword>
<dbReference type="InterPro" id="IPR043504">
    <property type="entry name" value="Peptidase_S1_PA_chymotrypsin"/>
</dbReference>
<dbReference type="CDD" id="cd00190">
    <property type="entry name" value="Tryp_SPc"/>
    <property type="match status" value="1"/>
</dbReference>